<dbReference type="GO" id="GO:0006824">
    <property type="term" value="P:cobalt ion transport"/>
    <property type="evidence" value="ECO:0007669"/>
    <property type="project" value="InterPro"/>
</dbReference>
<dbReference type="AlphaFoldDB" id="A0A0W8FIC8"/>
<evidence type="ECO:0000256" key="3">
    <source>
        <dbReference type="ARBA" id="ARBA00022692"/>
    </source>
</evidence>
<accession>A0A0W8FIC8</accession>
<keyword evidence="3 6" id="KW-0812">Transmembrane</keyword>
<dbReference type="InterPro" id="IPR003339">
    <property type="entry name" value="ABC/ECF_trnsptr_transmembrane"/>
</dbReference>
<feature type="transmembrane region" description="Helical" evidence="6">
    <location>
        <begin position="70"/>
        <end position="97"/>
    </location>
</feature>
<dbReference type="InterPro" id="IPR012809">
    <property type="entry name" value="ECF_CbiQ"/>
</dbReference>
<evidence type="ECO:0000256" key="2">
    <source>
        <dbReference type="ARBA" id="ARBA00022475"/>
    </source>
</evidence>
<evidence type="ECO:0000256" key="4">
    <source>
        <dbReference type="ARBA" id="ARBA00022989"/>
    </source>
</evidence>
<dbReference type="Pfam" id="PF02361">
    <property type="entry name" value="CbiQ"/>
    <property type="match status" value="1"/>
</dbReference>
<reference evidence="7" key="1">
    <citation type="journal article" date="2015" name="Proc. Natl. Acad. Sci. U.S.A.">
        <title>Networks of energetic and metabolic interactions define dynamics in microbial communities.</title>
        <authorList>
            <person name="Embree M."/>
            <person name="Liu J.K."/>
            <person name="Al-Bassam M.M."/>
            <person name="Zengler K."/>
        </authorList>
    </citation>
    <scope>NUCLEOTIDE SEQUENCE</scope>
</reference>
<comment type="caution">
    <text evidence="7">The sequence shown here is derived from an EMBL/GenBank/DDBJ whole genome shotgun (WGS) entry which is preliminary data.</text>
</comment>
<feature type="transmembrane region" description="Helical" evidence="6">
    <location>
        <begin position="109"/>
        <end position="129"/>
    </location>
</feature>
<dbReference type="GO" id="GO:0043190">
    <property type="term" value="C:ATP-binding cassette (ABC) transporter complex"/>
    <property type="evidence" value="ECO:0007669"/>
    <property type="project" value="InterPro"/>
</dbReference>
<feature type="transmembrane region" description="Helical" evidence="6">
    <location>
        <begin position="43"/>
        <end position="64"/>
    </location>
</feature>
<evidence type="ECO:0000256" key="1">
    <source>
        <dbReference type="ARBA" id="ARBA00004651"/>
    </source>
</evidence>
<feature type="transmembrane region" description="Helical" evidence="6">
    <location>
        <begin position="236"/>
        <end position="255"/>
    </location>
</feature>
<evidence type="ECO:0000256" key="6">
    <source>
        <dbReference type="SAM" id="Phobius"/>
    </source>
</evidence>
<gene>
    <name evidence="7" type="ORF">ASZ90_009597</name>
</gene>
<dbReference type="PANTHER" id="PTHR43723">
    <property type="entry name" value="COBALT TRANSPORT PROTEIN CBIQ"/>
    <property type="match status" value="1"/>
</dbReference>
<keyword evidence="5 6" id="KW-0472">Membrane</keyword>
<sequence>MHETLEDFALNNGLRDVSPALKLALGLCCMLLSVSSPGPVAPLLIACSLTLVVLFSAGIPAGFYLKLLTIPASFAAMSILVILFLTGGGEVLVSVSLPGLPLTVTTGGANLAVLLLARISGGMCALFFISLTTPATEIFSLMRRCGLPAAFIDLSMLIYRYIFVFISEAEMIYRSQVMRLGYGSLREAIRSFGMLAGALFLRTWESGERLMVAMDARCYDGRFGALDETPPVSAPALVAVALYLAALLGIACLTMQTTIF</sequence>
<dbReference type="InterPro" id="IPR052770">
    <property type="entry name" value="Cobalt_transport_CbiQ"/>
</dbReference>
<proteinExistence type="predicted"/>
<organism evidence="7">
    <name type="scientific">hydrocarbon metagenome</name>
    <dbReference type="NCBI Taxonomy" id="938273"/>
    <lineage>
        <taxon>unclassified sequences</taxon>
        <taxon>metagenomes</taxon>
        <taxon>ecological metagenomes</taxon>
    </lineage>
</organism>
<dbReference type="PANTHER" id="PTHR43723:SF1">
    <property type="entry name" value="COBALT TRANSPORT PROTEIN CBIQ"/>
    <property type="match status" value="1"/>
</dbReference>
<dbReference type="NCBIfam" id="TIGR02454">
    <property type="entry name" value="ECF_T_CbiQ"/>
    <property type="match status" value="1"/>
</dbReference>
<keyword evidence="2" id="KW-1003">Cell membrane</keyword>
<evidence type="ECO:0000313" key="7">
    <source>
        <dbReference type="EMBL" id="KUG20661.1"/>
    </source>
</evidence>
<comment type="subcellular location">
    <subcellularLocation>
        <location evidence="1">Cell membrane</location>
        <topology evidence="1">Multi-pass membrane protein</topology>
    </subcellularLocation>
</comment>
<feature type="transmembrane region" description="Helical" evidence="6">
    <location>
        <begin position="149"/>
        <end position="167"/>
    </location>
</feature>
<name>A0A0W8FIC8_9ZZZZ</name>
<dbReference type="EMBL" id="LNQE01001159">
    <property type="protein sequence ID" value="KUG20661.1"/>
    <property type="molecule type" value="Genomic_DNA"/>
</dbReference>
<keyword evidence="4 6" id="KW-1133">Transmembrane helix</keyword>
<evidence type="ECO:0000256" key="5">
    <source>
        <dbReference type="ARBA" id="ARBA00023136"/>
    </source>
</evidence>
<protein>
    <submittedName>
        <fullName evidence="7">Transmembrane component cbiq of energizing module of cobalt ecf transporter</fullName>
    </submittedName>
</protein>
<dbReference type="CDD" id="cd16914">
    <property type="entry name" value="EcfT"/>
    <property type="match status" value="1"/>
</dbReference>